<dbReference type="AlphaFoldDB" id="A0A382Y6T9"/>
<dbReference type="EMBL" id="UINC01173393">
    <property type="protein sequence ID" value="SVD78963.1"/>
    <property type="molecule type" value="Genomic_DNA"/>
</dbReference>
<sequence>MTSRIEAQELLDEWASGADINPTNRLAAALSTARPTGSVGKSDIAVLLRQALRSDDEQRRRVLPVADLSHLDVPATLFPPDFLWRSFGMRANPLGDGELIRVRAEPWSPSCFNYSEKAGSVDGEAAAGAARRKKETVPGDPFLPLVDQEIATYLNPGQR</sequence>
<accession>A0A382Y6T9</accession>
<proteinExistence type="predicted"/>
<feature type="non-terminal residue" evidence="1">
    <location>
        <position position="159"/>
    </location>
</feature>
<organism evidence="1">
    <name type="scientific">marine metagenome</name>
    <dbReference type="NCBI Taxonomy" id="408172"/>
    <lineage>
        <taxon>unclassified sequences</taxon>
        <taxon>metagenomes</taxon>
        <taxon>ecological metagenomes</taxon>
    </lineage>
</organism>
<reference evidence="1" key="1">
    <citation type="submission" date="2018-05" db="EMBL/GenBank/DDBJ databases">
        <authorList>
            <person name="Lanie J.A."/>
            <person name="Ng W.-L."/>
            <person name="Kazmierczak K.M."/>
            <person name="Andrzejewski T.M."/>
            <person name="Davidsen T.M."/>
            <person name="Wayne K.J."/>
            <person name="Tettelin H."/>
            <person name="Glass J.I."/>
            <person name="Rusch D."/>
            <person name="Podicherti R."/>
            <person name="Tsui H.-C.T."/>
            <person name="Winkler M.E."/>
        </authorList>
    </citation>
    <scope>NUCLEOTIDE SEQUENCE</scope>
</reference>
<evidence type="ECO:0000313" key="1">
    <source>
        <dbReference type="EMBL" id="SVD78963.1"/>
    </source>
</evidence>
<gene>
    <name evidence="1" type="ORF">METZ01_LOCUS431817</name>
</gene>
<name>A0A382Y6T9_9ZZZZ</name>
<protein>
    <submittedName>
        <fullName evidence="1">Uncharacterized protein</fullName>
    </submittedName>
</protein>